<protein>
    <recommendedName>
        <fullName evidence="4">BD-FAE-like domain-containing protein</fullName>
    </recommendedName>
</protein>
<keyword evidence="6" id="KW-1185">Reference proteome</keyword>
<sequence>MQRRTWQRAALSLLGAALVALCAGSATPGLSPFTADRPTVADRPYAGDRDPAHRLDLYLPRERSGPFPLVIFVHGGAWSFGDKAMPLRSNYGRLRSLLADHGYAVASVRYRFVDKAAFPAQLHDVKAAVRYLRGHAAELDLDPRRFAVAGDSAGGHLADLVGLVPDHRPAPTPTDDPGTDPDGNDERPARPVEPDLEGELGDTTVSSAVQAVISYYGVSDLVGLFDDRDHAGCRSRSRGEKTAEGKLVRGDPEHGEGRIAATAASPLTYATRTRVPMLFLHGTRDCIVPHAQSQRIYDAVRAHGSPTELVLVPGGHSAPRFYEEPEIQSKVVEFLARHLAPADHG</sequence>
<organism evidence="5 6">
    <name type="scientific">Austwickia chelonae NBRC 105200</name>
    <dbReference type="NCBI Taxonomy" id="1184607"/>
    <lineage>
        <taxon>Bacteria</taxon>
        <taxon>Bacillati</taxon>
        <taxon>Actinomycetota</taxon>
        <taxon>Actinomycetes</taxon>
        <taxon>Micrococcales</taxon>
        <taxon>Dermatophilaceae</taxon>
        <taxon>Austwickia</taxon>
    </lineage>
</organism>
<dbReference type="PANTHER" id="PTHR48081">
    <property type="entry name" value="AB HYDROLASE SUPERFAMILY PROTEIN C4A8.06C"/>
    <property type="match status" value="1"/>
</dbReference>
<feature type="region of interest" description="Disordered" evidence="2">
    <location>
        <begin position="162"/>
        <end position="203"/>
    </location>
</feature>
<evidence type="ECO:0000313" key="6">
    <source>
        <dbReference type="Proteomes" id="UP000008495"/>
    </source>
</evidence>
<proteinExistence type="predicted"/>
<feature type="compositionally biased region" description="Basic and acidic residues" evidence="2">
    <location>
        <begin position="184"/>
        <end position="193"/>
    </location>
</feature>
<comment type="caution">
    <text evidence="5">The sequence shown here is derived from an EMBL/GenBank/DDBJ whole genome shotgun (WGS) entry which is preliminary data.</text>
</comment>
<keyword evidence="1" id="KW-0378">Hydrolase</keyword>
<evidence type="ECO:0000256" key="2">
    <source>
        <dbReference type="SAM" id="MobiDB-lite"/>
    </source>
</evidence>
<evidence type="ECO:0000256" key="1">
    <source>
        <dbReference type="ARBA" id="ARBA00022801"/>
    </source>
</evidence>
<evidence type="ECO:0000256" key="3">
    <source>
        <dbReference type="SAM" id="SignalP"/>
    </source>
</evidence>
<dbReference type="InterPro" id="IPR049492">
    <property type="entry name" value="BD-FAE-like_dom"/>
</dbReference>
<dbReference type="EMBL" id="BAGZ01000009">
    <property type="protein sequence ID" value="GAB78410.1"/>
    <property type="molecule type" value="Genomic_DNA"/>
</dbReference>
<evidence type="ECO:0000313" key="5">
    <source>
        <dbReference type="EMBL" id="GAB78410.1"/>
    </source>
</evidence>
<dbReference type="Pfam" id="PF20434">
    <property type="entry name" value="BD-FAE"/>
    <property type="match status" value="1"/>
</dbReference>
<evidence type="ECO:0000259" key="4">
    <source>
        <dbReference type="Pfam" id="PF20434"/>
    </source>
</evidence>
<dbReference type="RefSeq" id="WP_006503165.1">
    <property type="nucleotide sequence ID" value="NZ_BAGZ01000009.1"/>
</dbReference>
<dbReference type="SUPFAM" id="SSF53474">
    <property type="entry name" value="alpha/beta-Hydrolases"/>
    <property type="match status" value="1"/>
</dbReference>
<feature type="region of interest" description="Disordered" evidence="2">
    <location>
        <begin position="233"/>
        <end position="254"/>
    </location>
</feature>
<dbReference type="InterPro" id="IPR050300">
    <property type="entry name" value="GDXG_lipolytic_enzyme"/>
</dbReference>
<dbReference type="AlphaFoldDB" id="K6VST7"/>
<dbReference type="OrthoDB" id="262125at2"/>
<dbReference type="Proteomes" id="UP000008495">
    <property type="component" value="Unassembled WGS sequence"/>
</dbReference>
<gene>
    <name evidence="5" type="ORF">AUCHE_09_00160</name>
</gene>
<dbReference type="eggNOG" id="COG0657">
    <property type="taxonomic scope" value="Bacteria"/>
</dbReference>
<feature type="signal peptide" evidence="3">
    <location>
        <begin position="1"/>
        <end position="28"/>
    </location>
</feature>
<reference evidence="5 6" key="1">
    <citation type="submission" date="2012-08" db="EMBL/GenBank/DDBJ databases">
        <title>Whole genome shotgun sequence of Austwickia chelonae NBRC 105200.</title>
        <authorList>
            <person name="Yoshida I."/>
            <person name="Hosoyama A."/>
            <person name="Tsuchikane K."/>
            <person name="Katsumata H."/>
            <person name="Ando Y."/>
            <person name="Ohji S."/>
            <person name="Hamada M."/>
            <person name="Tamura T."/>
            <person name="Yamazoe A."/>
            <person name="Yamazaki S."/>
            <person name="Fujita N."/>
        </authorList>
    </citation>
    <scope>NUCLEOTIDE SEQUENCE [LARGE SCALE GENOMIC DNA]</scope>
    <source>
        <strain evidence="5 6">NBRC 105200</strain>
    </source>
</reference>
<dbReference type="Gene3D" id="3.40.50.1820">
    <property type="entry name" value="alpha/beta hydrolase"/>
    <property type="match status" value="1"/>
</dbReference>
<accession>K6VST7</accession>
<feature type="chain" id="PRO_5038740262" description="BD-FAE-like domain-containing protein" evidence="3">
    <location>
        <begin position="29"/>
        <end position="345"/>
    </location>
</feature>
<dbReference type="PANTHER" id="PTHR48081:SF13">
    <property type="entry name" value="ALPHA_BETA HYDROLASE"/>
    <property type="match status" value="1"/>
</dbReference>
<name>K6VST7_9MICO</name>
<dbReference type="GO" id="GO:0016787">
    <property type="term" value="F:hydrolase activity"/>
    <property type="evidence" value="ECO:0007669"/>
    <property type="project" value="UniProtKB-KW"/>
</dbReference>
<dbReference type="InterPro" id="IPR029058">
    <property type="entry name" value="AB_hydrolase_fold"/>
</dbReference>
<feature type="domain" description="BD-FAE-like" evidence="4">
    <location>
        <begin position="55"/>
        <end position="298"/>
    </location>
</feature>
<keyword evidence="3" id="KW-0732">Signal</keyword>
<dbReference type="STRING" id="100225.SAMN05421595_2676"/>